<name>A0ACC2WDL8_9TREE</name>
<gene>
    <name evidence="1" type="ORF">QFC19_002198</name>
</gene>
<protein>
    <submittedName>
        <fullName evidence="1">Uncharacterized protein</fullName>
    </submittedName>
</protein>
<evidence type="ECO:0000313" key="1">
    <source>
        <dbReference type="EMBL" id="KAJ9109445.1"/>
    </source>
</evidence>
<accession>A0ACC2WDL8</accession>
<comment type="caution">
    <text evidence="1">The sequence shown here is derived from an EMBL/GenBank/DDBJ whole genome shotgun (WGS) entry which is preliminary data.</text>
</comment>
<dbReference type="EMBL" id="JASBWR010000018">
    <property type="protein sequence ID" value="KAJ9109445.1"/>
    <property type="molecule type" value="Genomic_DNA"/>
</dbReference>
<organism evidence="1 2">
    <name type="scientific">Naganishia cerealis</name>
    <dbReference type="NCBI Taxonomy" id="610337"/>
    <lineage>
        <taxon>Eukaryota</taxon>
        <taxon>Fungi</taxon>
        <taxon>Dikarya</taxon>
        <taxon>Basidiomycota</taxon>
        <taxon>Agaricomycotina</taxon>
        <taxon>Tremellomycetes</taxon>
        <taxon>Filobasidiales</taxon>
        <taxon>Filobasidiaceae</taxon>
        <taxon>Naganishia</taxon>
    </lineage>
</organism>
<keyword evidence="2" id="KW-1185">Reference proteome</keyword>
<proteinExistence type="predicted"/>
<dbReference type="Proteomes" id="UP001241377">
    <property type="component" value="Unassembled WGS sequence"/>
</dbReference>
<reference evidence="1" key="1">
    <citation type="submission" date="2023-04" db="EMBL/GenBank/DDBJ databases">
        <title>Draft Genome sequencing of Naganishia species isolated from polar environments using Oxford Nanopore Technology.</title>
        <authorList>
            <person name="Leo P."/>
            <person name="Venkateswaran K."/>
        </authorList>
    </citation>
    <scope>NUCLEOTIDE SEQUENCE</scope>
    <source>
        <strain evidence="1">MNA-CCFEE 5261</strain>
    </source>
</reference>
<evidence type="ECO:0000313" key="2">
    <source>
        <dbReference type="Proteomes" id="UP001241377"/>
    </source>
</evidence>
<sequence>MFDNLPVTPNETWIYPLVSSFGVGLVQICLNWNELDNKTARQVSRRSQTTFTIIGIHDLCIAFVFAFYSYKVEHNGYVLMVLAWCFGIASFIAGLMLEKIKLAHTLEDGITWSNAANHFFNLGANIAKVPKPPPPGLFENIRYINGIMIWGYILMAAIAYSVDVASKLQPTPRKIYEYVLVLALNSYWFPQFAWNTLQNRTDALLWKFVYETSILRLLPVWYLCKKSSNVFGHSEDPILFVVIVVWITFQLFLLVLQAQFGARFWLIKDKLPQVYDYHHSLNADEIDRVVKSNELKRSSEDNDVRVECHVCKQGIILSPSEKIESTQHYMVTPCFHLFHTDCLEGVMEYKLQCPRCRNGILL</sequence>